<comment type="subunit">
    <text evidence="7">Homodimer.</text>
</comment>
<keyword evidence="5 7" id="KW-0670">Pyruvate</keyword>
<dbReference type="InterPro" id="IPR015424">
    <property type="entry name" value="PyrdxlP-dep_Trfase"/>
</dbReference>
<dbReference type="InterPro" id="IPR000192">
    <property type="entry name" value="Aminotrans_V_dom"/>
</dbReference>
<organism evidence="10 11">
    <name type="scientific">Metabacillus bambusae</name>
    <dbReference type="NCBI Taxonomy" id="2795218"/>
    <lineage>
        <taxon>Bacteria</taxon>
        <taxon>Bacillati</taxon>
        <taxon>Bacillota</taxon>
        <taxon>Bacilli</taxon>
        <taxon>Bacillales</taxon>
        <taxon>Bacillaceae</taxon>
        <taxon>Metabacillus</taxon>
    </lineage>
</organism>
<dbReference type="Pfam" id="PF00266">
    <property type="entry name" value="Aminotran_5"/>
    <property type="match status" value="1"/>
</dbReference>
<feature type="domain" description="MobA-like NTP transferase" evidence="9">
    <location>
        <begin position="5"/>
        <end position="129"/>
    </location>
</feature>
<dbReference type="InterPro" id="IPR015422">
    <property type="entry name" value="PyrdxlP-dep_Trfase_small"/>
</dbReference>
<comment type="cofactor">
    <cofactor evidence="1 7">
        <name>pyridoxal 5'-phosphate</name>
        <dbReference type="ChEBI" id="CHEBI:597326"/>
    </cofactor>
</comment>
<dbReference type="InterPro" id="IPR025877">
    <property type="entry name" value="MobA-like_NTP_Trfase"/>
</dbReference>
<evidence type="ECO:0000256" key="4">
    <source>
        <dbReference type="ARBA" id="ARBA00022898"/>
    </source>
</evidence>
<evidence type="ECO:0000256" key="5">
    <source>
        <dbReference type="ARBA" id="ARBA00023317"/>
    </source>
</evidence>
<feature type="domain" description="Aminotransferase class V" evidence="8">
    <location>
        <begin position="266"/>
        <end position="529"/>
    </location>
</feature>
<evidence type="ECO:0000313" key="10">
    <source>
        <dbReference type="EMBL" id="MBO1515220.1"/>
    </source>
</evidence>
<keyword evidence="11" id="KW-1185">Reference proteome</keyword>
<keyword evidence="3 7" id="KW-0808">Transferase</keyword>
<proteinExistence type="inferred from homology"/>
<comment type="catalytic activity">
    <reaction evidence="6 7">
        <text>(2-aminoethyl)phosphonate + pyruvate = phosphonoacetaldehyde + L-alanine</text>
        <dbReference type="Rhea" id="RHEA:17021"/>
        <dbReference type="ChEBI" id="CHEBI:15361"/>
        <dbReference type="ChEBI" id="CHEBI:57418"/>
        <dbReference type="ChEBI" id="CHEBI:57972"/>
        <dbReference type="ChEBI" id="CHEBI:58383"/>
        <dbReference type="EC" id="2.6.1.37"/>
    </reaction>
</comment>
<dbReference type="Gene3D" id="3.40.640.10">
    <property type="entry name" value="Type I PLP-dependent aspartate aminotransferase-like (Major domain)"/>
    <property type="match status" value="1"/>
</dbReference>
<comment type="caution">
    <text evidence="10">The sequence shown here is derived from an EMBL/GenBank/DDBJ whole genome shotgun (WGS) entry which is preliminary data.</text>
</comment>
<dbReference type="PANTHER" id="PTHR42778:SF1">
    <property type="entry name" value="2-AMINOETHYLPHOSPHONATE--PYRUVATE TRANSAMINASE"/>
    <property type="match status" value="1"/>
</dbReference>
<evidence type="ECO:0000256" key="7">
    <source>
        <dbReference type="HAMAP-Rule" id="MF_01376"/>
    </source>
</evidence>
<dbReference type="PANTHER" id="PTHR42778">
    <property type="entry name" value="2-AMINOETHYLPHOSPHONATE--PYRUVATE TRANSAMINASE"/>
    <property type="match status" value="1"/>
</dbReference>
<dbReference type="Proteomes" id="UP000663981">
    <property type="component" value="Unassembled WGS sequence"/>
</dbReference>
<dbReference type="Gene3D" id="3.90.1150.10">
    <property type="entry name" value="Aspartate Aminotransferase, domain 1"/>
    <property type="match status" value="1"/>
</dbReference>
<dbReference type="InterPro" id="IPR015421">
    <property type="entry name" value="PyrdxlP-dep_Trfase_major"/>
</dbReference>
<evidence type="ECO:0000256" key="1">
    <source>
        <dbReference type="ARBA" id="ARBA00001933"/>
    </source>
</evidence>
<dbReference type="CDD" id="cd02523">
    <property type="entry name" value="PC_cytidylyltransferase"/>
    <property type="match status" value="1"/>
</dbReference>
<dbReference type="Pfam" id="PF12804">
    <property type="entry name" value="NTP_transf_3"/>
    <property type="match status" value="1"/>
</dbReference>
<reference evidence="10 11" key="1">
    <citation type="submission" date="2021-03" db="EMBL/GenBank/DDBJ databases">
        <title>Whole genome sequence of Metabacillus bambusae BG109.</title>
        <authorList>
            <person name="Jeong J.W."/>
        </authorList>
    </citation>
    <scope>NUCLEOTIDE SEQUENCE [LARGE SCALE GENOMIC DNA]</scope>
    <source>
        <strain evidence="10 11">BG109</strain>
    </source>
</reference>
<evidence type="ECO:0000256" key="6">
    <source>
        <dbReference type="ARBA" id="ARBA00049460"/>
    </source>
</evidence>
<dbReference type="RefSeq" id="WP_207982106.1">
    <property type="nucleotide sequence ID" value="NZ_JAGDEL010000033.1"/>
</dbReference>
<dbReference type="SUPFAM" id="SSF53448">
    <property type="entry name" value="Nucleotide-diphospho-sugar transferases"/>
    <property type="match status" value="1"/>
</dbReference>
<dbReference type="InterPro" id="IPR012703">
    <property type="entry name" value="NH2EtPonate_pyrv_transaminase"/>
</dbReference>
<dbReference type="HAMAP" id="MF_01376">
    <property type="entry name" value="PhnW_aminotrans_5"/>
    <property type="match status" value="1"/>
</dbReference>
<feature type="modified residue" description="N6-(pyridoxal phosphate)lysine" evidence="7">
    <location>
        <position position="438"/>
    </location>
</feature>
<evidence type="ECO:0000259" key="8">
    <source>
        <dbReference type="Pfam" id="PF00266"/>
    </source>
</evidence>
<sequence>MIETAVILAAGMGSRIRERTGYNPKGFLLLDGKPLIEHSISKMLAAGIKKIFIGTGFMNEAYEELAKKYEQIQCVYNPDFETTGSMYTLYRLKDVINEDFLLVESDLIYERSALTILMNHAKKDVILASKLTDSGDEVLIEIDEKHHLVNMSKAKADLMNISGELVGITKLSYPTFQKICSHLELLPNFHRMDYENGIVAIVDQIPFYVHQENDVVWCEVDDEGHWTRAVQFIYPLIKARENVPKSINRTVLLNPGPATTTDTVKYAQVVEDICPREEEFGSVMEFISNELTRFVGNLEEYTTVLFGGSGTAAVESILSSVIDDHAVLIINNGAYGKRMCKIADVYGLEFFEYTSPVDEAIDLPSLERFIKNVPTKLSHLAVVHCETSTGLLNNLEAVGGLCKKYNLSMIVDAMSSFAAIPIDMNKMNISYLAASSNKNLQGMAGVSFVIAEKAQLEKTKQYKQRNVYLNLFAQYHYFKQTNQMQFTPPVQTLYALKQAILETKWEGIQTRYKRYTKSWETLIEGVCRLGLNYLVHKNSHSKIITSIIEPSQPNYDFNKMHDYFYRNGFTIYPGKVNTLQTFRIANIGDISYLDIERFIILLERYLEWLMEGDEYETI</sequence>
<comment type="function">
    <text evidence="7">Involved in phosphonate degradation.</text>
</comment>
<protein>
    <recommendedName>
        <fullName evidence="7">2-aminoethylphosphonate--pyruvate transaminase</fullName>
        <ecNumber evidence="7">2.6.1.37</ecNumber>
    </recommendedName>
    <alternativeName>
        <fullName evidence="7">2-aminoethylphosphonate aminotransferase</fullName>
    </alternativeName>
    <alternativeName>
        <fullName evidence="7">AEP transaminase</fullName>
        <shortName evidence="7">AEPT</shortName>
    </alternativeName>
</protein>
<dbReference type="EC" id="2.6.1.37" evidence="7"/>
<dbReference type="EMBL" id="JAGDEL010000033">
    <property type="protein sequence ID" value="MBO1515220.1"/>
    <property type="molecule type" value="Genomic_DNA"/>
</dbReference>
<keyword evidence="4 7" id="KW-0663">Pyridoxal phosphate</keyword>
<dbReference type="SUPFAM" id="SSF53383">
    <property type="entry name" value="PLP-dependent transferases"/>
    <property type="match status" value="1"/>
</dbReference>
<evidence type="ECO:0000256" key="2">
    <source>
        <dbReference type="ARBA" id="ARBA00022576"/>
    </source>
</evidence>
<dbReference type="NCBIfam" id="TIGR03301">
    <property type="entry name" value="PhnW-AepZ"/>
    <property type="match status" value="1"/>
</dbReference>
<dbReference type="InterPro" id="IPR029044">
    <property type="entry name" value="Nucleotide-diphossugar_trans"/>
</dbReference>
<evidence type="ECO:0000313" key="11">
    <source>
        <dbReference type="Proteomes" id="UP000663981"/>
    </source>
</evidence>
<keyword evidence="2 7" id="KW-0032">Aminotransferase</keyword>
<gene>
    <name evidence="7" type="primary">phnW</name>
    <name evidence="10" type="ORF">I7822_26740</name>
</gene>
<dbReference type="GO" id="GO:0047304">
    <property type="term" value="F:2-aminoethylphosphonate-pyruvate transaminase activity"/>
    <property type="evidence" value="ECO:0007669"/>
    <property type="project" value="UniProtKB-EC"/>
</dbReference>
<name>A0ABS3NAA7_9BACI</name>
<evidence type="ECO:0000259" key="9">
    <source>
        <dbReference type="Pfam" id="PF12804"/>
    </source>
</evidence>
<dbReference type="NCBIfam" id="NF010006">
    <property type="entry name" value="PRK13479.1"/>
    <property type="match status" value="1"/>
</dbReference>
<accession>A0ABS3NAA7</accession>
<dbReference type="Gene3D" id="3.90.550.10">
    <property type="entry name" value="Spore Coat Polysaccharide Biosynthesis Protein SpsA, Chain A"/>
    <property type="match status" value="1"/>
</dbReference>
<comment type="similarity">
    <text evidence="7">Belongs to the class-V pyridoxal-phosphate-dependent aminotransferase family. PhnW subfamily.</text>
</comment>
<evidence type="ECO:0000256" key="3">
    <source>
        <dbReference type="ARBA" id="ARBA00022679"/>
    </source>
</evidence>